<gene>
    <name evidence="1" type="ORF">NIES806_03390</name>
</gene>
<evidence type="ECO:0000313" key="2">
    <source>
        <dbReference type="Proteomes" id="UP000218702"/>
    </source>
</evidence>
<dbReference type="EMBL" id="AP018316">
    <property type="protein sequence ID" value="BAZ84156.1"/>
    <property type="molecule type" value="Genomic_DNA"/>
</dbReference>
<name>A0A1Z4UY18_9CYAN</name>
<protein>
    <submittedName>
        <fullName evidence="1">Transposase</fullName>
    </submittedName>
</protein>
<keyword evidence="2" id="KW-1185">Reference proteome</keyword>
<dbReference type="KEGG" id="dcm:NIES806_03390"/>
<organism evidence="1 2">
    <name type="scientific">Dolichospermum compactum NIES-806</name>
    <dbReference type="NCBI Taxonomy" id="1973481"/>
    <lineage>
        <taxon>Bacteria</taxon>
        <taxon>Bacillati</taxon>
        <taxon>Cyanobacteriota</taxon>
        <taxon>Cyanophyceae</taxon>
        <taxon>Nostocales</taxon>
        <taxon>Aphanizomenonaceae</taxon>
        <taxon>Dolichospermum</taxon>
        <taxon>Dolichospermum compactum</taxon>
    </lineage>
</organism>
<reference evidence="1 2" key="1">
    <citation type="submission" date="2017-06" db="EMBL/GenBank/DDBJ databases">
        <title>Genome sequencing of cyanobaciteial culture collection at National Institute for Environmental Studies (NIES).</title>
        <authorList>
            <person name="Hirose Y."/>
            <person name="Shimura Y."/>
            <person name="Fujisawa T."/>
            <person name="Nakamura Y."/>
            <person name="Kawachi M."/>
        </authorList>
    </citation>
    <scope>NUCLEOTIDE SEQUENCE [LARGE SCALE GENOMIC DNA]</scope>
    <source>
        <strain evidence="1 2">NIES-806</strain>
    </source>
</reference>
<dbReference type="AlphaFoldDB" id="A0A1Z4UY18"/>
<sequence length="72" mass="8451">MVDDTVIEKIYSDPKNAELISYFWSGKVYKTIIGLNLITLYYIDISGNSVPINYRIYDKKEGKQKTIILEKW</sequence>
<evidence type="ECO:0000313" key="1">
    <source>
        <dbReference type="EMBL" id="BAZ84156.1"/>
    </source>
</evidence>
<dbReference type="Proteomes" id="UP000218702">
    <property type="component" value="Chromosome"/>
</dbReference>
<accession>A0A1Z4UY18</accession>
<proteinExistence type="predicted"/>